<dbReference type="Gramene" id="EOY08808">
    <property type="protein sequence ID" value="EOY08808"/>
    <property type="gene ID" value="TCM_024015"/>
</dbReference>
<evidence type="ECO:0000313" key="2">
    <source>
        <dbReference type="Proteomes" id="UP000026915"/>
    </source>
</evidence>
<keyword evidence="2" id="KW-1185">Reference proteome</keyword>
<dbReference type="Proteomes" id="UP000026915">
    <property type="component" value="Chromosome 5"/>
</dbReference>
<dbReference type="EMBL" id="CM001883">
    <property type="protein sequence ID" value="EOY08808.1"/>
    <property type="molecule type" value="Genomic_DNA"/>
</dbReference>
<dbReference type="HOGENOM" id="CLU_1112957_0_0_1"/>
<dbReference type="AlphaFoldDB" id="A0A061EVY4"/>
<protein>
    <submittedName>
        <fullName evidence="1">Uncharacterized protein</fullName>
    </submittedName>
</protein>
<accession>A0A061EVY4</accession>
<dbReference type="InParanoid" id="A0A061EVY4"/>
<evidence type="ECO:0000313" key="1">
    <source>
        <dbReference type="EMBL" id="EOY08808.1"/>
    </source>
</evidence>
<reference evidence="1 2" key="1">
    <citation type="journal article" date="2013" name="Genome Biol.">
        <title>The genome sequence of the most widely cultivated cacao type and its use to identify candidate genes regulating pod color.</title>
        <authorList>
            <person name="Motamayor J.C."/>
            <person name="Mockaitis K."/>
            <person name="Schmutz J."/>
            <person name="Haiminen N."/>
            <person name="Iii D.L."/>
            <person name="Cornejo O."/>
            <person name="Findley S.D."/>
            <person name="Zheng P."/>
            <person name="Utro F."/>
            <person name="Royaert S."/>
            <person name="Saski C."/>
            <person name="Jenkins J."/>
            <person name="Podicheti R."/>
            <person name="Zhao M."/>
            <person name="Scheffler B.E."/>
            <person name="Stack J.C."/>
            <person name="Feltus F.A."/>
            <person name="Mustiga G.M."/>
            <person name="Amores F."/>
            <person name="Phillips W."/>
            <person name="Marelli J.P."/>
            <person name="May G.D."/>
            <person name="Shapiro H."/>
            <person name="Ma J."/>
            <person name="Bustamante C.D."/>
            <person name="Schnell R.J."/>
            <person name="Main D."/>
            <person name="Gilbert D."/>
            <person name="Parida L."/>
            <person name="Kuhn D.N."/>
        </authorList>
    </citation>
    <scope>NUCLEOTIDE SEQUENCE [LARGE SCALE GENOMIC DNA]</scope>
    <source>
        <strain evidence="2">cv. Matina 1-6</strain>
    </source>
</reference>
<sequence>MTSRHSGQWVDGIYKGGESRKWGIMSDLSFASLMKLVEDVVGVNSKIHEIELHALIITARKLSRPIIKDDEDVALILLEQMNVSAVYVTIKECQTNVRSYEKVVQHGQHCDIEGDTSTLEDNTASNEGNENLFPTCEDRFDNNSDNGLDEWHDDSLNDDWLYDSDILICNNVKGKMELVGGGDGKCKEFLYAANSRCKKVKLKRALNMLALEKQFEISVKRSCKGRFEVGCKDKAFKFGVRAIELLEGEY</sequence>
<gene>
    <name evidence="1" type="ORF">TCM_024015</name>
</gene>
<name>A0A061EVY4_THECC</name>
<organism evidence="1 2">
    <name type="scientific">Theobroma cacao</name>
    <name type="common">Cacao</name>
    <name type="synonym">Cocoa</name>
    <dbReference type="NCBI Taxonomy" id="3641"/>
    <lineage>
        <taxon>Eukaryota</taxon>
        <taxon>Viridiplantae</taxon>
        <taxon>Streptophyta</taxon>
        <taxon>Embryophyta</taxon>
        <taxon>Tracheophyta</taxon>
        <taxon>Spermatophyta</taxon>
        <taxon>Magnoliopsida</taxon>
        <taxon>eudicotyledons</taxon>
        <taxon>Gunneridae</taxon>
        <taxon>Pentapetalae</taxon>
        <taxon>rosids</taxon>
        <taxon>malvids</taxon>
        <taxon>Malvales</taxon>
        <taxon>Malvaceae</taxon>
        <taxon>Byttnerioideae</taxon>
        <taxon>Theobroma</taxon>
    </lineage>
</organism>
<proteinExistence type="predicted"/>